<reference evidence="3 4" key="1">
    <citation type="submission" date="2018-07" db="EMBL/GenBank/DDBJ databases">
        <title>Genome sequencing of oomycete isolates from Chile give support for New Zealand origin for Phytophthora kernoviae and make available the first Nothophytophthora sp. genome.</title>
        <authorList>
            <person name="Studholme D.J."/>
            <person name="Sanfuentes E."/>
            <person name="Panda P."/>
            <person name="Hill R."/>
            <person name="Sambles C."/>
            <person name="Grant M."/>
            <person name="Williams N.M."/>
            <person name="Mcdougal R.L."/>
        </authorList>
    </citation>
    <scope>NUCLEOTIDE SEQUENCE [LARGE SCALE GENOMIC DNA]</scope>
    <source>
        <strain evidence="3">Chile6</strain>
    </source>
</reference>
<dbReference type="InterPro" id="IPR021133">
    <property type="entry name" value="HEAT_type_2"/>
</dbReference>
<dbReference type="Proteomes" id="UP000277300">
    <property type="component" value="Unassembled WGS sequence"/>
</dbReference>
<gene>
    <name evidence="3" type="ORF">BBP00_00008168</name>
</gene>
<dbReference type="SUPFAM" id="SSF48371">
    <property type="entry name" value="ARM repeat"/>
    <property type="match status" value="1"/>
</dbReference>
<proteinExistence type="inferred from homology"/>
<protein>
    <submittedName>
        <fullName evidence="3">Uncharacterized protein</fullName>
    </submittedName>
</protein>
<evidence type="ECO:0000256" key="1">
    <source>
        <dbReference type="ARBA" id="ARBA00025722"/>
    </source>
</evidence>
<dbReference type="Gene3D" id="1.25.10.10">
    <property type="entry name" value="Leucine-rich Repeat Variant"/>
    <property type="match status" value="2"/>
</dbReference>
<sequence>MATLIPHVLPCLRDHNSKIALSALEILELLVTRVAETTLRSYFKLLWVSIVERLGDNKLPVREKAVDVVVEISVVLDIPMILEKLKVCMQHKNWRTREQSLHAVWRCLERHNLFKEKKDVLLDDVLKLLEDSSKDVRDAAVTALENFYTDIGPSLLMLANTLRDDFNGHAEYCLGNLLKATYVTIQVISTAADTTVRSMIESTNSGYVRVIPK</sequence>
<dbReference type="GO" id="GO:0007051">
    <property type="term" value="P:spindle organization"/>
    <property type="evidence" value="ECO:0007669"/>
    <property type="project" value="InterPro"/>
</dbReference>
<accession>A0A3F2RG91</accession>
<comment type="similarity">
    <text evidence="1">Belongs to the TOG/XMAP215 family.</text>
</comment>
<comment type="caution">
    <text evidence="3">The sequence shown here is derived from an EMBL/GenBank/DDBJ whole genome shotgun (WGS) entry which is preliminary data.</text>
</comment>
<organism evidence="3 4">
    <name type="scientific">Phytophthora kernoviae</name>
    <dbReference type="NCBI Taxonomy" id="325452"/>
    <lineage>
        <taxon>Eukaryota</taxon>
        <taxon>Sar</taxon>
        <taxon>Stramenopiles</taxon>
        <taxon>Oomycota</taxon>
        <taxon>Peronosporomycetes</taxon>
        <taxon>Peronosporales</taxon>
        <taxon>Peronosporaceae</taxon>
        <taxon>Phytophthora</taxon>
    </lineage>
</organism>
<evidence type="ECO:0000256" key="2">
    <source>
        <dbReference type="PROSITE-ProRule" id="PRU00103"/>
    </source>
</evidence>
<dbReference type="EMBL" id="MBDO02000387">
    <property type="protein sequence ID" value="RLN56096.1"/>
    <property type="molecule type" value="Genomic_DNA"/>
</dbReference>
<dbReference type="GO" id="GO:0046785">
    <property type="term" value="P:microtubule polymerization"/>
    <property type="evidence" value="ECO:0007669"/>
    <property type="project" value="InterPro"/>
</dbReference>
<dbReference type="AlphaFoldDB" id="A0A3F2RG91"/>
<dbReference type="GO" id="GO:0051010">
    <property type="term" value="F:microtubule plus-end binding"/>
    <property type="evidence" value="ECO:0007669"/>
    <property type="project" value="InterPro"/>
</dbReference>
<dbReference type="OrthoDB" id="46159at2759"/>
<evidence type="ECO:0000313" key="3">
    <source>
        <dbReference type="EMBL" id="RLN56096.1"/>
    </source>
</evidence>
<dbReference type="GO" id="GO:0061863">
    <property type="term" value="F:microtubule plus end polymerase"/>
    <property type="evidence" value="ECO:0007669"/>
    <property type="project" value="InterPro"/>
</dbReference>
<dbReference type="PROSITE" id="PS50077">
    <property type="entry name" value="HEAT_REPEAT"/>
    <property type="match status" value="1"/>
</dbReference>
<dbReference type="PANTHER" id="PTHR12609">
    <property type="entry name" value="MICROTUBULE ASSOCIATED PROTEIN XMAP215"/>
    <property type="match status" value="1"/>
</dbReference>
<name>A0A3F2RG91_9STRA</name>
<dbReference type="InterPro" id="IPR011989">
    <property type="entry name" value="ARM-like"/>
</dbReference>
<dbReference type="InterPro" id="IPR016024">
    <property type="entry name" value="ARM-type_fold"/>
</dbReference>
<dbReference type="Pfam" id="PF21040">
    <property type="entry name" value="CEP104-like_TOG"/>
    <property type="match status" value="1"/>
</dbReference>
<dbReference type="InterPro" id="IPR045110">
    <property type="entry name" value="XMAP215"/>
</dbReference>
<evidence type="ECO:0000313" key="4">
    <source>
        <dbReference type="Proteomes" id="UP000277300"/>
    </source>
</evidence>
<feature type="repeat" description="HEAT" evidence="2">
    <location>
        <begin position="121"/>
        <end position="157"/>
    </location>
</feature>
<dbReference type="GO" id="GO:0030951">
    <property type="term" value="P:establishment or maintenance of microtubule cytoskeleton polarity"/>
    <property type="evidence" value="ECO:0007669"/>
    <property type="project" value="InterPro"/>
</dbReference>